<dbReference type="SUPFAM" id="SSF52096">
    <property type="entry name" value="ClpP/crotonase"/>
    <property type="match status" value="1"/>
</dbReference>
<keyword evidence="4" id="KW-0479">Metal-binding</keyword>
<evidence type="ECO:0000259" key="5">
    <source>
        <dbReference type="PROSITE" id="PS50980"/>
    </source>
</evidence>
<dbReference type="GO" id="GO:0016743">
    <property type="term" value="F:carboxyl- or carbamoyltransferase activity"/>
    <property type="evidence" value="ECO:0007669"/>
    <property type="project" value="UniProtKB-UniRule"/>
</dbReference>
<feature type="zinc finger region" description="C4-type" evidence="4">
    <location>
        <begin position="48"/>
        <end position="70"/>
    </location>
</feature>
<keyword evidence="4" id="KW-0067">ATP-binding</keyword>
<dbReference type="GO" id="GO:0008270">
    <property type="term" value="F:zinc ion binding"/>
    <property type="evidence" value="ECO:0007669"/>
    <property type="project" value="UniProtKB-UniRule"/>
</dbReference>
<organism evidence="6 7">
    <name type="scientific">Caloranaerobacter azorensis H53214</name>
    <dbReference type="NCBI Taxonomy" id="1156417"/>
    <lineage>
        <taxon>Bacteria</taxon>
        <taxon>Bacillati</taxon>
        <taxon>Bacillota</taxon>
        <taxon>Tissierellia</taxon>
        <taxon>Tissierellales</taxon>
        <taxon>Thermohalobacteraceae</taxon>
        <taxon>Caloranaerobacter</taxon>
    </lineage>
</organism>
<keyword evidence="4" id="KW-0963">Cytoplasm</keyword>
<evidence type="ECO:0000256" key="4">
    <source>
        <dbReference type="HAMAP-Rule" id="MF_01395"/>
    </source>
</evidence>
<comment type="subcellular location">
    <subcellularLocation>
        <location evidence="4">Cytoplasm</location>
    </subcellularLocation>
</comment>
<dbReference type="GO" id="GO:0009317">
    <property type="term" value="C:acetyl-CoA carboxylase complex"/>
    <property type="evidence" value="ECO:0007669"/>
    <property type="project" value="InterPro"/>
</dbReference>
<reference evidence="6 7" key="1">
    <citation type="submission" date="2013-12" db="EMBL/GenBank/DDBJ databases">
        <title>Draft genome sequence of Caloranaerobacter sp. H53214.</title>
        <authorList>
            <person name="Jiang L.J."/>
            <person name="Shao Z.Z."/>
            <person name="Long M.N."/>
        </authorList>
    </citation>
    <scope>NUCLEOTIDE SEQUENCE [LARGE SCALE GENOMIC DNA]</scope>
    <source>
        <strain evidence="6 7">H53214</strain>
    </source>
</reference>
<comment type="subunit">
    <text evidence="4">Acetyl-CoA carboxylase is a heterohexamer composed of biotin carboxyl carrier protein (AccB), biotin carboxylase (AccC) and two subunits each of ACCase subunit alpha (AccA) and ACCase subunit beta (AccD).</text>
</comment>
<dbReference type="InterPro" id="IPR011762">
    <property type="entry name" value="COA_CT_N"/>
</dbReference>
<protein>
    <recommendedName>
        <fullName evidence="4">Acetyl-coenzyme A carboxylase carboxyl transferase subunit beta</fullName>
        <shortName evidence="4">ACCase subunit beta</shortName>
        <shortName evidence="4">Acetyl-CoA carboxylase carboxyltransferase subunit beta</shortName>
        <ecNumber evidence="4">2.1.3.15</ecNumber>
    </recommendedName>
</protein>
<dbReference type="PROSITE" id="PS50980">
    <property type="entry name" value="COA_CT_NTER"/>
    <property type="match status" value="1"/>
</dbReference>
<feature type="binding site" evidence="4">
    <location>
        <position position="70"/>
    </location>
    <ligand>
        <name>Zn(2+)</name>
        <dbReference type="ChEBI" id="CHEBI:29105"/>
    </ligand>
</feature>
<dbReference type="InterPro" id="IPR029045">
    <property type="entry name" value="ClpP/crotonase-like_dom_sf"/>
</dbReference>
<keyword evidence="4" id="KW-0275">Fatty acid biosynthesis</keyword>
<sequence length="303" mass="33969">MIKDLFHKRKYATITLYKEEKEVKKLIDERPKMVKEKTVIDDDKHIKCKKCGEVLSIDAVKKNLMVCTKCDYHFRIGSTERINIIFDSGSFNEYDKELKPANPLNFPEYEKKIEDYRAKTGLEEAVVTGEGKIKGHECIACIMEPNFMMGSMGSVVGEKITRAIERAIEKKMPLIIFSASGGARMQEGILSLMQMAKTSAALGRLSEEGLLYISVLTDPTTGGVTASFAMLGDIIISEPGALIGFAGPRVIEQTIRQKLPEGFQRAEFLKDKGFVDKIVHRKNLRDVLADILYIHSLRGEADV</sequence>
<dbReference type="EMBL" id="AZTB01000016">
    <property type="protein sequence ID" value="KGG80732.1"/>
    <property type="molecule type" value="Genomic_DNA"/>
</dbReference>
<dbReference type="GO" id="GO:2001295">
    <property type="term" value="P:malonyl-CoA biosynthetic process"/>
    <property type="evidence" value="ECO:0007669"/>
    <property type="project" value="UniProtKB-UniRule"/>
</dbReference>
<dbReference type="PANTHER" id="PTHR42995:SF5">
    <property type="entry name" value="ACETYL-COENZYME A CARBOXYLASE CARBOXYL TRANSFERASE SUBUNIT BETA, CHLOROPLASTIC"/>
    <property type="match status" value="1"/>
</dbReference>
<dbReference type="PRINTS" id="PR01070">
    <property type="entry name" value="ACCCTRFRASEB"/>
</dbReference>
<dbReference type="NCBIfam" id="TIGR00515">
    <property type="entry name" value="accD"/>
    <property type="match status" value="1"/>
</dbReference>
<dbReference type="GO" id="GO:0006633">
    <property type="term" value="P:fatty acid biosynthetic process"/>
    <property type="evidence" value="ECO:0007669"/>
    <property type="project" value="UniProtKB-KW"/>
</dbReference>
<keyword evidence="4" id="KW-0863">Zinc-finger</keyword>
<keyword evidence="1 4" id="KW-0444">Lipid biosynthesis</keyword>
<keyword evidence="4" id="KW-0862">Zinc</keyword>
<dbReference type="InterPro" id="IPR000438">
    <property type="entry name" value="Acetyl_CoA_COase_Trfase_b_su"/>
</dbReference>
<dbReference type="STRING" id="1156417.Y919_04655"/>
<keyword evidence="3 4" id="KW-0443">Lipid metabolism</keyword>
<comment type="caution">
    <text evidence="6">The sequence shown here is derived from an EMBL/GenBank/DDBJ whole genome shotgun (WGS) entry which is preliminary data.</text>
</comment>
<dbReference type="GO" id="GO:0005524">
    <property type="term" value="F:ATP binding"/>
    <property type="evidence" value="ECO:0007669"/>
    <property type="project" value="UniProtKB-KW"/>
</dbReference>
<dbReference type="Gene3D" id="3.90.226.10">
    <property type="entry name" value="2-enoyl-CoA Hydratase, Chain A, domain 1"/>
    <property type="match status" value="1"/>
</dbReference>
<comment type="cofactor">
    <cofactor evidence="4">
        <name>Zn(2+)</name>
        <dbReference type="ChEBI" id="CHEBI:29105"/>
    </cofactor>
    <text evidence="4">Binds 1 zinc ion per subunit.</text>
</comment>
<feature type="domain" description="CoA carboxyltransferase N-terminal" evidence="5">
    <location>
        <begin position="44"/>
        <end position="303"/>
    </location>
</feature>
<feature type="binding site" evidence="4">
    <location>
        <position position="51"/>
    </location>
    <ligand>
        <name>Zn(2+)</name>
        <dbReference type="ChEBI" id="CHEBI:29105"/>
    </ligand>
</feature>
<dbReference type="GO" id="GO:0003989">
    <property type="term" value="F:acetyl-CoA carboxylase activity"/>
    <property type="evidence" value="ECO:0007669"/>
    <property type="project" value="InterPro"/>
</dbReference>
<comment type="similarity">
    <text evidence="4">Belongs to the AccD/PCCB family.</text>
</comment>
<dbReference type="Proteomes" id="UP000029622">
    <property type="component" value="Unassembled WGS sequence"/>
</dbReference>
<proteinExistence type="inferred from homology"/>
<evidence type="ECO:0000256" key="3">
    <source>
        <dbReference type="ARBA" id="ARBA00023098"/>
    </source>
</evidence>
<dbReference type="Pfam" id="PF01039">
    <property type="entry name" value="Carboxyl_trans"/>
    <property type="match status" value="1"/>
</dbReference>
<evidence type="ECO:0000313" key="7">
    <source>
        <dbReference type="Proteomes" id="UP000029622"/>
    </source>
</evidence>
<evidence type="ECO:0000313" key="6">
    <source>
        <dbReference type="EMBL" id="KGG80732.1"/>
    </source>
</evidence>
<feature type="binding site" evidence="4">
    <location>
        <position position="67"/>
    </location>
    <ligand>
        <name>Zn(2+)</name>
        <dbReference type="ChEBI" id="CHEBI:29105"/>
    </ligand>
</feature>
<evidence type="ECO:0000256" key="2">
    <source>
        <dbReference type="ARBA" id="ARBA00022679"/>
    </source>
</evidence>
<comment type="function">
    <text evidence="4">Component of the acetyl coenzyme A carboxylase (ACC) complex. Biotin carboxylase (BC) catalyzes the carboxylation of biotin on its carrier protein (BCCP) and then the CO(2) group is transferred by the transcarboxylase to acetyl-CoA to form malonyl-CoA.</text>
</comment>
<accession>A0A096BIN4</accession>
<dbReference type="UniPathway" id="UPA00655">
    <property type="reaction ID" value="UER00711"/>
</dbReference>
<dbReference type="PANTHER" id="PTHR42995">
    <property type="entry name" value="ACETYL-COENZYME A CARBOXYLASE CARBOXYL TRANSFERASE SUBUNIT BETA, CHLOROPLASTIC"/>
    <property type="match status" value="1"/>
</dbReference>
<dbReference type="HAMAP" id="MF_01395">
    <property type="entry name" value="AcetylCoA_CT_beta"/>
    <property type="match status" value="1"/>
</dbReference>
<evidence type="ECO:0000256" key="1">
    <source>
        <dbReference type="ARBA" id="ARBA00022516"/>
    </source>
</evidence>
<comment type="pathway">
    <text evidence="4">Lipid metabolism; malonyl-CoA biosynthesis; malonyl-CoA from acetyl-CoA: step 1/1.</text>
</comment>
<dbReference type="AlphaFoldDB" id="A0A096BIN4"/>
<dbReference type="InterPro" id="IPR034733">
    <property type="entry name" value="AcCoA_carboxyl_beta"/>
</dbReference>
<gene>
    <name evidence="4" type="primary">accD</name>
    <name evidence="6" type="ORF">Y919_04655</name>
</gene>
<keyword evidence="4" id="KW-0547">Nucleotide-binding</keyword>
<comment type="catalytic activity">
    <reaction evidence="4">
        <text>N(6)-carboxybiotinyl-L-lysyl-[protein] + acetyl-CoA = N(6)-biotinyl-L-lysyl-[protein] + malonyl-CoA</text>
        <dbReference type="Rhea" id="RHEA:54728"/>
        <dbReference type="Rhea" id="RHEA-COMP:10505"/>
        <dbReference type="Rhea" id="RHEA-COMP:10506"/>
        <dbReference type="ChEBI" id="CHEBI:57288"/>
        <dbReference type="ChEBI" id="CHEBI:57384"/>
        <dbReference type="ChEBI" id="CHEBI:83144"/>
        <dbReference type="ChEBI" id="CHEBI:83145"/>
        <dbReference type="EC" id="2.1.3.15"/>
    </reaction>
</comment>
<dbReference type="EC" id="2.1.3.15" evidence="4"/>
<name>A0A096BIN4_9FIRM</name>
<dbReference type="RefSeq" id="WP_035162880.1">
    <property type="nucleotide sequence ID" value="NZ_AZTB01000016.1"/>
</dbReference>
<feature type="binding site" evidence="4">
    <location>
        <position position="48"/>
    </location>
    <ligand>
        <name>Zn(2+)</name>
        <dbReference type="ChEBI" id="CHEBI:29105"/>
    </ligand>
</feature>
<keyword evidence="2 4" id="KW-0808">Transferase</keyword>
<keyword evidence="4" id="KW-0276">Fatty acid metabolism</keyword>